<keyword evidence="2" id="KW-1185">Reference proteome</keyword>
<dbReference type="EMBL" id="CM047909">
    <property type="protein sequence ID" value="KAJ0078748.1"/>
    <property type="molecule type" value="Genomic_DNA"/>
</dbReference>
<sequence length="612" mass="66662">MVCPRGIFSFSVSLLVFFAAPELQCGVVVATEKENEEGGVEAINGDLILSCIFKPQHAFLALLSTRNFSLFQCVSALYFEEEVETVMFSRDDCMDLLRFALNRIKTLSFRNNTTNLEKGNLGFSYGLNWALAGKGVIVKDKAFQNLTSSELQQKGATIVASLSGLPLLVRGSVRGGILDISKAHYTKLLKQAYGAIGSSSESDAKVRVISDNPSAMLKFSSILLKTPTRAVSHDSCPLTVYVATSISECFDVPNYFGKYWARDTAWPGPFTLSTSRHFLMEVGIDEVDLLNDSPVSSFFKYSVYIREYLHVYKDNITCPQELVDNISNEFYLESFPVTYLDYTIDGTINYTLWLFFVKMPLPGYVGVMDAVALGAQGSNGFITADIERSSLIVCGQAFADTNGIKEALTSLSGPIICARGGLLLSGRLLVLADSVILLFAPEDTIQSCANVLVSADAGVILSSQGIAPLFQTGNSGGPDIFKLPAAVVFASSDCSGIIPSVAKLSPGQAAYHFLAGYQNGKFVPAYCKFPFIDLLDLAKAFLSKLKDHRIPSFLVNVKKGETSVTGKDLQALAQSTLSENIPPFEPEGGNLQEKYKTFLDSKFQEIPQEFSF</sequence>
<proteinExistence type="predicted"/>
<comment type="caution">
    <text evidence="1">The sequence shown here is derived from an EMBL/GenBank/DDBJ whole genome shotgun (WGS) entry which is preliminary data.</text>
</comment>
<organism evidence="1 2">
    <name type="scientific">Pistacia atlantica</name>
    <dbReference type="NCBI Taxonomy" id="434234"/>
    <lineage>
        <taxon>Eukaryota</taxon>
        <taxon>Viridiplantae</taxon>
        <taxon>Streptophyta</taxon>
        <taxon>Embryophyta</taxon>
        <taxon>Tracheophyta</taxon>
        <taxon>Spermatophyta</taxon>
        <taxon>Magnoliopsida</taxon>
        <taxon>eudicotyledons</taxon>
        <taxon>Gunneridae</taxon>
        <taxon>Pentapetalae</taxon>
        <taxon>rosids</taxon>
        <taxon>malvids</taxon>
        <taxon>Sapindales</taxon>
        <taxon>Anacardiaceae</taxon>
        <taxon>Pistacia</taxon>
    </lineage>
</organism>
<dbReference type="Proteomes" id="UP001164250">
    <property type="component" value="Chromosome 13"/>
</dbReference>
<evidence type="ECO:0000313" key="2">
    <source>
        <dbReference type="Proteomes" id="UP001164250"/>
    </source>
</evidence>
<evidence type="ECO:0000313" key="1">
    <source>
        <dbReference type="EMBL" id="KAJ0078748.1"/>
    </source>
</evidence>
<gene>
    <name evidence="1" type="ORF">Patl1_23728</name>
</gene>
<reference evidence="2" key="1">
    <citation type="journal article" date="2023" name="G3 (Bethesda)">
        <title>Genome assembly and association tests identify interacting loci associated with vigor, precocity, and sex in interspecific pistachio rootstocks.</title>
        <authorList>
            <person name="Palmer W."/>
            <person name="Jacygrad E."/>
            <person name="Sagayaradj S."/>
            <person name="Cavanaugh K."/>
            <person name="Han R."/>
            <person name="Bertier L."/>
            <person name="Beede B."/>
            <person name="Kafkas S."/>
            <person name="Golino D."/>
            <person name="Preece J."/>
            <person name="Michelmore R."/>
        </authorList>
    </citation>
    <scope>NUCLEOTIDE SEQUENCE [LARGE SCALE GENOMIC DNA]</scope>
</reference>
<accession>A0ACC0ZY91</accession>
<protein>
    <submittedName>
        <fullName evidence="1">Uncharacterized protein</fullName>
    </submittedName>
</protein>
<name>A0ACC0ZY91_9ROSI</name>